<accession>A0AAN4W1Z9</accession>
<evidence type="ECO:0000313" key="17">
    <source>
        <dbReference type="EMBL" id="GJM64319.1"/>
    </source>
</evidence>
<dbReference type="InterPro" id="IPR011110">
    <property type="entry name" value="Reg_prop"/>
</dbReference>
<dbReference type="SMART" id="SM00388">
    <property type="entry name" value="HisKA"/>
    <property type="match status" value="1"/>
</dbReference>
<dbReference type="InterPro" id="IPR018060">
    <property type="entry name" value="HTH_AraC"/>
</dbReference>
<dbReference type="InterPro" id="IPR005467">
    <property type="entry name" value="His_kinase_dom"/>
</dbReference>
<dbReference type="PROSITE" id="PS01124">
    <property type="entry name" value="HTH_ARAC_FAMILY_2"/>
    <property type="match status" value="1"/>
</dbReference>
<protein>
    <recommendedName>
        <fullName evidence="2">histidine kinase</fullName>
        <ecNumber evidence="2">2.7.13.3</ecNumber>
    </recommendedName>
</protein>
<sequence length="1623" mass="185860">MRLFLLLMFMLFIAPFSGMADKKLRVEKIFEHTSYQFQRVLHTVQDQHGFIWIATTRRLHRYDGTHIKTYEYTASGNNGLHGSMISNLYLDSKNRIWIQYYTGGVDCFNLIDDSFTFYCKASGLSSNDFVTPQTKSILEASDGSIWIGTRNGLNQIHPDNSITHYFAEQKNSIANNQVTSLMEDSSGLLWIGTTDGLSCYDPMDQTFRNYRHDAISDHNQIASNSIRQLFEDSHGNLWVITEKNGLSKIALNNKGYPIYVDHYHFGDKDQDVVNFIQEVENTIYLGTKNGLFAAKMNGEDFEKILDINAVRATRDDQDRLWVSSIKQIGLIFAVKDKKVVQQLDLPTSSNDQILNDMVMSMQYLENQVLLIGLEWEGLVKVDLKEQPFFTQEDLPTHSTSPSLTHIYSLHDAGKNLWIASKDGLFQYHKKTGRYHHRIQGKSISTISPSKNGFYWLGFFNGKLAQYYPKTNKIIYYNNDPASEYYFEGWSVRSIQEDFSGTLWVSTFDHGVYARKKGESKFLNYTVNGPEGKRLTSNKCYELMVGHDSTIFVGSILGLNRIFPKSGEVKHYLAESNNPAGLRSNYIRNLRQDSQGRTWVGTTEGLHLMDTEKGTFEVFTTADGLASNSIKSIIETADQRFWISTDHGLSHFNPDERQSRNYYQKDGIAGNNFLTNSYSLSSIDETIYLGGISGLTFFQAGDILESKHYATPSITELKIGGKKIQIGDTLKSGFILEKNLHYTDKIVLHHNETDLELSLAAISFDGSGNNKIHYKLEGVDSYWRNASKLQTAYYNQLPEGKHRLQVRVANSDGVWNPQFKSLEIEVLSPWWKSPWLIFWVVVFLVISIYTTSYWRVRNMQRQQRILEHKVQQKTTDLQEKNRELLEQKNEILEQNEEIQSQSMKLHNSHEQINMLLNFGYKVTASVDIRVVFLQISQTLSTLIGADELMLGYINKEKNLIEFWSGGHDEKEPVKDILAIEEKNRLSTYAIRNQEEILTGNLKHKAEELFGEAGEYYHNQPHSGLYLPLHMQERDTVGIIVAKSYTKNDFDEKHMGLLKNLGHYITIALENALAYEKISEQSHELREMNLKNERFYTEVSHEFKTPLSLIISPVKELVKNCQSLTKQEYQILQLVERNAKRLERLVNQILDLRKAETGNTKLNLSRYHLASQVQDITESFKWVGREKEINLEFVDNTLQTEGFFDHDKIEKIVFNLVNNAIKYTPRGGTIWVELEQMKKEQLDYLQIVVRDNGIGIPIHDLDKVFERYYRSERIDSGSQGTGIGLSLVKSFVELHQGSVSVESYEEGPDEHGTKFTVVLPLDTSGLQEQQSISELESILAASQVSYDELLKVDLKSTSHQLPSSKALPSILVIEDNNELREYLRVCLMEEWQVSVARDGIEGVKKAREILPDIILSDVMMPKADGFYVCESLNNDVNTAHIPVILLTAKGDNNSVKQGLKLGAVDYILKPFDMDIVRNKLGNILSKKEKIKGQVKETNILSEFDVNDDEQTFLNQVVAIIEKHIADTQFGVLVLAEEMGMSRTVLYEKLKGLTGRSINDFIRHYRMTLAIKILSEKNYNVAEVATMVGFSDTKYFSKCFKRKFGETPKSFSIQKHKENHKQLGDF</sequence>
<dbReference type="Pfam" id="PF07494">
    <property type="entry name" value="Reg_prop"/>
    <property type="match status" value="3"/>
</dbReference>
<dbReference type="SMART" id="SM00387">
    <property type="entry name" value="HATPase_c"/>
    <property type="match status" value="1"/>
</dbReference>
<dbReference type="InterPro" id="IPR011047">
    <property type="entry name" value="Quinoprotein_ADH-like_sf"/>
</dbReference>
<dbReference type="EMBL" id="BQKE01000005">
    <property type="protein sequence ID" value="GJM64319.1"/>
    <property type="molecule type" value="Genomic_DNA"/>
</dbReference>
<feature type="coiled-coil region" evidence="13">
    <location>
        <begin position="869"/>
        <end position="903"/>
    </location>
</feature>
<gene>
    <name evidence="17" type="ORF">PEDI_48710</name>
</gene>
<keyword evidence="9" id="KW-0805">Transcription regulation</keyword>
<dbReference type="InterPro" id="IPR013783">
    <property type="entry name" value="Ig-like_fold"/>
</dbReference>
<dbReference type="PROSITE" id="PS00041">
    <property type="entry name" value="HTH_ARAC_FAMILY_1"/>
    <property type="match status" value="1"/>
</dbReference>
<dbReference type="Gene3D" id="3.40.50.2300">
    <property type="match status" value="1"/>
</dbReference>
<dbReference type="Pfam" id="PF07495">
    <property type="entry name" value="Y_Y_Y"/>
    <property type="match status" value="1"/>
</dbReference>
<dbReference type="Gene3D" id="1.10.287.130">
    <property type="match status" value="1"/>
</dbReference>
<dbReference type="Pfam" id="PF00512">
    <property type="entry name" value="HisKA"/>
    <property type="match status" value="1"/>
</dbReference>
<dbReference type="Gene3D" id="1.10.10.60">
    <property type="entry name" value="Homeodomain-like"/>
    <property type="match status" value="1"/>
</dbReference>
<keyword evidence="11" id="KW-0804">Transcription</keyword>
<dbReference type="FunFam" id="3.30.565.10:FF:000037">
    <property type="entry name" value="Hybrid sensor histidine kinase/response regulator"/>
    <property type="match status" value="1"/>
</dbReference>
<dbReference type="SUPFAM" id="SSF55874">
    <property type="entry name" value="ATPase domain of HSP90 chaperone/DNA topoisomerase II/histidine kinase"/>
    <property type="match status" value="1"/>
</dbReference>
<dbReference type="EC" id="2.7.13.3" evidence="2"/>
<dbReference type="Pfam" id="PF12833">
    <property type="entry name" value="HTH_18"/>
    <property type="match status" value="1"/>
</dbReference>
<dbReference type="PRINTS" id="PR00344">
    <property type="entry name" value="BCTRLSENSOR"/>
</dbReference>
<dbReference type="InterPro" id="IPR011006">
    <property type="entry name" value="CheY-like_superfamily"/>
</dbReference>
<evidence type="ECO:0000256" key="3">
    <source>
        <dbReference type="ARBA" id="ARBA00022553"/>
    </source>
</evidence>
<dbReference type="InterPro" id="IPR001789">
    <property type="entry name" value="Sig_transdc_resp-reg_receiver"/>
</dbReference>
<dbReference type="InterPro" id="IPR009057">
    <property type="entry name" value="Homeodomain-like_sf"/>
</dbReference>
<dbReference type="RefSeq" id="WP_338239388.1">
    <property type="nucleotide sequence ID" value="NZ_BQKE01000005.1"/>
</dbReference>
<feature type="domain" description="Histidine kinase" evidence="15">
    <location>
        <begin position="1096"/>
        <end position="1321"/>
    </location>
</feature>
<feature type="domain" description="HTH araC/xylS-type" evidence="14">
    <location>
        <begin position="1512"/>
        <end position="1611"/>
    </location>
</feature>
<name>A0AAN4W1Z9_9BACT</name>
<evidence type="ECO:0000259" key="16">
    <source>
        <dbReference type="PROSITE" id="PS50110"/>
    </source>
</evidence>
<dbReference type="Gene3D" id="2.60.40.10">
    <property type="entry name" value="Immunoglobulins"/>
    <property type="match status" value="1"/>
</dbReference>
<dbReference type="InterPro" id="IPR029016">
    <property type="entry name" value="GAF-like_dom_sf"/>
</dbReference>
<dbReference type="Proteomes" id="UP001310022">
    <property type="component" value="Unassembled WGS sequence"/>
</dbReference>
<dbReference type="PROSITE" id="PS50110">
    <property type="entry name" value="RESPONSE_REGULATORY"/>
    <property type="match status" value="1"/>
</dbReference>
<dbReference type="Pfam" id="PF13185">
    <property type="entry name" value="GAF_2"/>
    <property type="match status" value="1"/>
</dbReference>
<evidence type="ECO:0000256" key="12">
    <source>
        <dbReference type="PROSITE-ProRule" id="PRU00169"/>
    </source>
</evidence>
<dbReference type="GO" id="GO:0003700">
    <property type="term" value="F:DNA-binding transcription factor activity"/>
    <property type="evidence" value="ECO:0007669"/>
    <property type="project" value="InterPro"/>
</dbReference>
<dbReference type="GO" id="GO:0000155">
    <property type="term" value="F:phosphorelay sensor kinase activity"/>
    <property type="evidence" value="ECO:0007669"/>
    <property type="project" value="InterPro"/>
</dbReference>
<dbReference type="PROSITE" id="PS50109">
    <property type="entry name" value="HIS_KIN"/>
    <property type="match status" value="1"/>
</dbReference>
<dbReference type="InterPro" id="IPR004358">
    <property type="entry name" value="Sig_transdc_His_kin-like_C"/>
</dbReference>
<dbReference type="PANTHER" id="PTHR43547:SF2">
    <property type="entry name" value="HYBRID SIGNAL TRANSDUCTION HISTIDINE KINASE C"/>
    <property type="match status" value="1"/>
</dbReference>
<dbReference type="InterPro" id="IPR011123">
    <property type="entry name" value="Y_Y_Y"/>
</dbReference>
<keyword evidence="3 12" id="KW-0597">Phosphoprotein</keyword>
<comment type="catalytic activity">
    <reaction evidence="1">
        <text>ATP + protein L-histidine = ADP + protein N-phospho-L-histidine.</text>
        <dbReference type="EC" id="2.7.13.3"/>
    </reaction>
</comment>
<keyword evidence="8" id="KW-0902">Two-component regulatory system</keyword>
<evidence type="ECO:0000256" key="5">
    <source>
        <dbReference type="ARBA" id="ARBA00022741"/>
    </source>
</evidence>
<dbReference type="CDD" id="cd00075">
    <property type="entry name" value="HATPase"/>
    <property type="match status" value="1"/>
</dbReference>
<dbReference type="InterPro" id="IPR036097">
    <property type="entry name" value="HisK_dim/P_sf"/>
</dbReference>
<dbReference type="CDD" id="cd00082">
    <property type="entry name" value="HisKA"/>
    <property type="match status" value="1"/>
</dbReference>
<dbReference type="SUPFAM" id="SSF52172">
    <property type="entry name" value="CheY-like"/>
    <property type="match status" value="1"/>
</dbReference>
<dbReference type="SMART" id="SM00342">
    <property type="entry name" value="HTH_ARAC"/>
    <property type="match status" value="1"/>
</dbReference>
<dbReference type="InterPro" id="IPR015943">
    <property type="entry name" value="WD40/YVTN_repeat-like_dom_sf"/>
</dbReference>
<keyword evidence="5" id="KW-0547">Nucleotide-binding</keyword>
<dbReference type="Gene3D" id="2.130.10.10">
    <property type="entry name" value="YVTN repeat-like/Quinoprotein amine dehydrogenase"/>
    <property type="match status" value="3"/>
</dbReference>
<keyword evidence="4" id="KW-0808">Transferase</keyword>
<dbReference type="SUPFAM" id="SSF50998">
    <property type="entry name" value="Quinoprotein alcohol dehydrogenase-like"/>
    <property type="match status" value="1"/>
</dbReference>
<dbReference type="Pfam" id="PF02518">
    <property type="entry name" value="HATPase_c"/>
    <property type="match status" value="1"/>
</dbReference>
<evidence type="ECO:0000256" key="8">
    <source>
        <dbReference type="ARBA" id="ARBA00023012"/>
    </source>
</evidence>
<dbReference type="SUPFAM" id="SSF55781">
    <property type="entry name" value="GAF domain-like"/>
    <property type="match status" value="1"/>
</dbReference>
<dbReference type="SUPFAM" id="SSF46689">
    <property type="entry name" value="Homeodomain-like"/>
    <property type="match status" value="1"/>
</dbReference>
<keyword evidence="13" id="KW-0175">Coiled coil</keyword>
<dbReference type="InterPro" id="IPR036890">
    <property type="entry name" value="HATPase_C_sf"/>
</dbReference>
<evidence type="ECO:0000259" key="15">
    <source>
        <dbReference type="PROSITE" id="PS50109"/>
    </source>
</evidence>
<evidence type="ECO:0000256" key="6">
    <source>
        <dbReference type="ARBA" id="ARBA00022777"/>
    </source>
</evidence>
<dbReference type="InterPro" id="IPR018062">
    <property type="entry name" value="HTH_AraC-typ_CS"/>
</dbReference>
<evidence type="ECO:0000256" key="2">
    <source>
        <dbReference type="ARBA" id="ARBA00012438"/>
    </source>
</evidence>
<reference evidence="17 18" key="1">
    <citation type="submission" date="2021-12" db="EMBL/GenBank/DDBJ databases">
        <title>Genome sequencing of bacteria with rrn-lacking chromosome and rrn-plasmid.</title>
        <authorList>
            <person name="Anda M."/>
            <person name="Iwasaki W."/>
        </authorList>
    </citation>
    <scope>NUCLEOTIDE SEQUENCE [LARGE SCALE GENOMIC DNA]</scope>
    <source>
        <strain evidence="17 18">NBRC 15940</strain>
    </source>
</reference>
<keyword evidence="10" id="KW-0238">DNA-binding</keyword>
<dbReference type="GO" id="GO:0005524">
    <property type="term" value="F:ATP binding"/>
    <property type="evidence" value="ECO:0007669"/>
    <property type="project" value="UniProtKB-KW"/>
</dbReference>
<evidence type="ECO:0000256" key="13">
    <source>
        <dbReference type="SAM" id="Coils"/>
    </source>
</evidence>
<dbReference type="Gene3D" id="3.30.450.40">
    <property type="match status" value="1"/>
</dbReference>
<dbReference type="Pfam" id="PF00072">
    <property type="entry name" value="Response_reg"/>
    <property type="match status" value="1"/>
</dbReference>
<evidence type="ECO:0000256" key="10">
    <source>
        <dbReference type="ARBA" id="ARBA00023125"/>
    </source>
</evidence>
<dbReference type="SMART" id="SM00448">
    <property type="entry name" value="REC"/>
    <property type="match status" value="1"/>
</dbReference>
<evidence type="ECO:0000256" key="1">
    <source>
        <dbReference type="ARBA" id="ARBA00000085"/>
    </source>
</evidence>
<evidence type="ECO:0000256" key="7">
    <source>
        <dbReference type="ARBA" id="ARBA00022840"/>
    </source>
</evidence>
<keyword evidence="18" id="KW-1185">Reference proteome</keyword>
<dbReference type="Gene3D" id="3.30.565.10">
    <property type="entry name" value="Histidine kinase-like ATPase, C-terminal domain"/>
    <property type="match status" value="1"/>
</dbReference>
<feature type="modified residue" description="4-aspartylphosphate" evidence="12">
    <location>
        <position position="1415"/>
    </location>
</feature>
<dbReference type="InterPro" id="IPR003594">
    <property type="entry name" value="HATPase_dom"/>
</dbReference>
<dbReference type="InterPro" id="IPR003661">
    <property type="entry name" value="HisK_dim/P_dom"/>
</dbReference>
<evidence type="ECO:0000256" key="4">
    <source>
        <dbReference type="ARBA" id="ARBA00022679"/>
    </source>
</evidence>
<keyword evidence="6" id="KW-0418">Kinase</keyword>
<dbReference type="GO" id="GO:0043565">
    <property type="term" value="F:sequence-specific DNA binding"/>
    <property type="evidence" value="ECO:0007669"/>
    <property type="project" value="InterPro"/>
</dbReference>
<organism evidence="17 18">
    <name type="scientific">Persicobacter diffluens</name>
    <dbReference type="NCBI Taxonomy" id="981"/>
    <lineage>
        <taxon>Bacteria</taxon>
        <taxon>Pseudomonadati</taxon>
        <taxon>Bacteroidota</taxon>
        <taxon>Cytophagia</taxon>
        <taxon>Cytophagales</taxon>
        <taxon>Persicobacteraceae</taxon>
        <taxon>Persicobacter</taxon>
    </lineage>
</organism>
<evidence type="ECO:0000256" key="11">
    <source>
        <dbReference type="ARBA" id="ARBA00023163"/>
    </source>
</evidence>
<dbReference type="SUPFAM" id="SSF47384">
    <property type="entry name" value="Homodimeric domain of signal transducing histidine kinase"/>
    <property type="match status" value="1"/>
</dbReference>
<proteinExistence type="predicted"/>
<keyword evidence="7" id="KW-0067">ATP-binding</keyword>
<dbReference type="PANTHER" id="PTHR43547">
    <property type="entry name" value="TWO-COMPONENT HISTIDINE KINASE"/>
    <property type="match status" value="1"/>
</dbReference>
<evidence type="ECO:0000313" key="18">
    <source>
        <dbReference type="Proteomes" id="UP001310022"/>
    </source>
</evidence>
<evidence type="ECO:0000259" key="14">
    <source>
        <dbReference type="PROSITE" id="PS01124"/>
    </source>
</evidence>
<dbReference type="InterPro" id="IPR003018">
    <property type="entry name" value="GAF"/>
</dbReference>
<evidence type="ECO:0000256" key="9">
    <source>
        <dbReference type="ARBA" id="ARBA00023015"/>
    </source>
</evidence>
<comment type="caution">
    <text evidence="17">The sequence shown here is derived from an EMBL/GenBank/DDBJ whole genome shotgun (WGS) entry which is preliminary data.</text>
</comment>
<feature type="domain" description="Response regulatory" evidence="16">
    <location>
        <begin position="1367"/>
        <end position="1482"/>
    </location>
</feature>